<keyword evidence="2" id="KW-1185">Reference proteome</keyword>
<dbReference type="VEuPathDB" id="VectorBase:RSAN_042951"/>
<dbReference type="Proteomes" id="UP000821837">
    <property type="component" value="Unassembled WGS sequence"/>
</dbReference>
<dbReference type="Gene3D" id="3.80.10.10">
    <property type="entry name" value="Ribonuclease Inhibitor"/>
    <property type="match status" value="1"/>
</dbReference>
<organism evidence="1 2">
    <name type="scientific">Rhipicephalus sanguineus</name>
    <name type="common">Brown dog tick</name>
    <name type="synonym">Ixodes sanguineus</name>
    <dbReference type="NCBI Taxonomy" id="34632"/>
    <lineage>
        <taxon>Eukaryota</taxon>
        <taxon>Metazoa</taxon>
        <taxon>Ecdysozoa</taxon>
        <taxon>Arthropoda</taxon>
        <taxon>Chelicerata</taxon>
        <taxon>Arachnida</taxon>
        <taxon>Acari</taxon>
        <taxon>Parasitiformes</taxon>
        <taxon>Ixodida</taxon>
        <taxon>Ixodoidea</taxon>
        <taxon>Ixodidae</taxon>
        <taxon>Rhipicephalinae</taxon>
        <taxon>Rhipicephalus</taxon>
        <taxon>Rhipicephalus</taxon>
    </lineage>
</organism>
<protein>
    <recommendedName>
        <fullName evidence="3">Nlr family card domain protein</fullName>
    </recommendedName>
</protein>
<comment type="caution">
    <text evidence="1">The sequence shown here is derived from an EMBL/GenBank/DDBJ whole genome shotgun (WGS) entry which is preliminary data.</text>
</comment>
<proteinExistence type="predicted"/>
<accession>A0A9D4PKK2</accession>
<dbReference type="AlphaFoldDB" id="A0A9D4PKK2"/>
<reference evidence="1" key="1">
    <citation type="journal article" date="2020" name="Cell">
        <title>Large-Scale Comparative Analyses of Tick Genomes Elucidate Their Genetic Diversity and Vector Capacities.</title>
        <authorList>
            <consortium name="Tick Genome and Microbiome Consortium (TIGMIC)"/>
            <person name="Jia N."/>
            <person name="Wang J."/>
            <person name="Shi W."/>
            <person name="Du L."/>
            <person name="Sun Y."/>
            <person name="Zhan W."/>
            <person name="Jiang J.F."/>
            <person name="Wang Q."/>
            <person name="Zhang B."/>
            <person name="Ji P."/>
            <person name="Bell-Sakyi L."/>
            <person name="Cui X.M."/>
            <person name="Yuan T.T."/>
            <person name="Jiang B.G."/>
            <person name="Yang W.F."/>
            <person name="Lam T.T."/>
            <person name="Chang Q.C."/>
            <person name="Ding S.J."/>
            <person name="Wang X.J."/>
            <person name="Zhu J.G."/>
            <person name="Ruan X.D."/>
            <person name="Zhao L."/>
            <person name="Wei J.T."/>
            <person name="Ye R.Z."/>
            <person name="Que T.C."/>
            <person name="Du C.H."/>
            <person name="Zhou Y.H."/>
            <person name="Cheng J.X."/>
            <person name="Dai P.F."/>
            <person name="Guo W.B."/>
            <person name="Han X.H."/>
            <person name="Huang E.J."/>
            <person name="Li L.F."/>
            <person name="Wei W."/>
            <person name="Gao Y.C."/>
            <person name="Liu J.Z."/>
            <person name="Shao H.Z."/>
            <person name="Wang X."/>
            <person name="Wang C.C."/>
            <person name="Yang T.C."/>
            <person name="Huo Q.B."/>
            <person name="Li W."/>
            <person name="Chen H.Y."/>
            <person name="Chen S.E."/>
            <person name="Zhou L.G."/>
            <person name="Ni X.B."/>
            <person name="Tian J.H."/>
            <person name="Sheng Y."/>
            <person name="Liu T."/>
            <person name="Pan Y.S."/>
            <person name="Xia L.Y."/>
            <person name="Li J."/>
            <person name="Zhao F."/>
            <person name="Cao W.C."/>
        </authorList>
    </citation>
    <scope>NUCLEOTIDE SEQUENCE</scope>
    <source>
        <strain evidence="1">Rsan-2018</strain>
    </source>
</reference>
<dbReference type="VEuPathDB" id="VectorBase:RSAN_037967"/>
<dbReference type="PANTHER" id="PTHR47679">
    <property type="entry name" value="PROTEIN TORNADO 1"/>
    <property type="match status" value="1"/>
</dbReference>
<dbReference type="SUPFAM" id="SSF52047">
    <property type="entry name" value="RNI-like"/>
    <property type="match status" value="1"/>
</dbReference>
<evidence type="ECO:0000313" key="1">
    <source>
        <dbReference type="EMBL" id="KAH7944448.1"/>
    </source>
</evidence>
<dbReference type="InterPro" id="IPR032675">
    <property type="entry name" value="LRR_dom_sf"/>
</dbReference>
<dbReference type="PANTHER" id="PTHR47679:SF2">
    <property type="entry name" value="C-TERMINAL OF ROC (COR) DOMAIN-CONTAINING PROTEIN"/>
    <property type="match status" value="1"/>
</dbReference>
<evidence type="ECO:0000313" key="2">
    <source>
        <dbReference type="Proteomes" id="UP000821837"/>
    </source>
</evidence>
<name>A0A9D4PKK2_RHISA</name>
<dbReference type="EMBL" id="JABSTV010001253">
    <property type="protein sequence ID" value="KAH7944448.1"/>
    <property type="molecule type" value="Genomic_DNA"/>
</dbReference>
<gene>
    <name evidence="1" type="ORF">HPB52_019817</name>
</gene>
<evidence type="ECO:0008006" key="3">
    <source>
        <dbReference type="Google" id="ProtNLM"/>
    </source>
</evidence>
<sequence>MEDPSNEILSENIQRNLEWPCTAEEDKTCQIVDHLPSLNKLLCSIGLRLRELSDGDGQLAVVDSQAPGFTLWHEPGTLEAFGLLSWLLKTHSCVTFLHVNDVFLREFQEGVLQGVLDGNCSLKSLKVDSSYSKGVSKIISSVAQLQKLEVLSHDLDIKVAEAISAALRTKTLTTLDLSVPACTNDAFVLLVAALKENSTVRELSGFDECLRCLAGNSELQHMKLPFTMIPRGGWSQIFEIVSTHRSLKELTVELSENEYDKVLVLERYGLHHGLHEDLFEACKCLENSAAKHKNTSIRELDVTVYAEWERAENLKRLLNVVQSSKTIRRLSVKLYPFSDISWCNVESSTAEVSKNYTLCSFRLLCRRTMTPESVWFAWYNMAWRNAGIVARAADYVKLTRCDGRCAGAMETVSRHPALMEELAEVLSVSDAVAAYMVTTRLSHIQDMHGFMRVAGVVQHRVTCHPREDGRKQLQDLNEYCWKHLRRYLRLDDICYSSKTTGDTALQCMPRSLPL</sequence>
<reference evidence="1" key="2">
    <citation type="submission" date="2021-09" db="EMBL/GenBank/DDBJ databases">
        <authorList>
            <person name="Jia N."/>
            <person name="Wang J."/>
            <person name="Shi W."/>
            <person name="Du L."/>
            <person name="Sun Y."/>
            <person name="Zhan W."/>
            <person name="Jiang J."/>
            <person name="Wang Q."/>
            <person name="Zhang B."/>
            <person name="Ji P."/>
            <person name="Sakyi L.B."/>
            <person name="Cui X."/>
            <person name="Yuan T."/>
            <person name="Jiang B."/>
            <person name="Yang W."/>
            <person name="Lam T.T.-Y."/>
            <person name="Chang Q."/>
            <person name="Ding S."/>
            <person name="Wang X."/>
            <person name="Zhu J."/>
            <person name="Ruan X."/>
            <person name="Zhao L."/>
            <person name="Wei J."/>
            <person name="Que T."/>
            <person name="Du C."/>
            <person name="Cheng J."/>
            <person name="Dai P."/>
            <person name="Han X."/>
            <person name="Huang E."/>
            <person name="Gao Y."/>
            <person name="Liu J."/>
            <person name="Shao H."/>
            <person name="Ye R."/>
            <person name="Li L."/>
            <person name="Wei W."/>
            <person name="Wang X."/>
            <person name="Wang C."/>
            <person name="Huo Q."/>
            <person name="Li W."/>
            <person name="Guo W."/>
            <person name="Chen H."/>
            <person name="Chen S."/>
            <person name="Zhou L."/>
            <person name="Zhou L."/>
            <person name="Ni X."/>
            <person name="Tian J."/>
            <person name="Zhou Y."/>
            <person name="Sheng Y."/>
            <person name="Liu T."/>
            <person name="Pan Y."/>
            <person name="Xia L."/>
            <person name="Li J."/>
            <person name="Zhao F."/>
            <person name="Cao W."/>
        </authorList>
    </citation>
    <scope>NUCLEOTIDE SEQUENCE</scope>
    <source>
        <strain evidence="1">Rsan-2018</strain>
        <tissue evidence="1">Larvae</tissue>
    </source>
</reference>